<dbReference type="InterPro" id="IPR000192">
    <property type="entry name" value="Aminotrans_V_dom"/>
</dbReference>
<comment type="catalytic activity">
    <reaction evidence="4">
        <text>(sulfur carrier)-H + L-cysteine = (sulfur carrier)-SH + L-alanine</text>
        <dbReference type="Rhea" id="RHEA:43892"/>
        <dbReference type="Rhea" id="RHEA-COMP:14737"/>
        <dbReference type="Rhea" id="RHEA-COMP:14739"/>
        <dbReference type="ChEBI" id="CHEBI:29917"/>
        <dbReference type="ChEBI" id="CHEBI:35235"/>
        <dbReference type="ChEBI" id="CHEBI:57972"/>
        <dbReference type="ChEBI" id="CHEBI:64428"/>
        <dbReference type="EC" id="2.8.1.7"/>
    </reaction>
</comment>
<gene>
    <name evidence="7" type="primary">sufS_1</name>
    <name evidence="7" type="ORF">OXPF_02010</name>
</gene>
<name>A0A0P8WBR7_9CLOT</name>
<evidence type="ECO:0000256" key="3">
    <source>
        <dbReference type="ARBA" id="ARBA00022898"/>
    </source>
</evidence>
<dbReference type="EMBL" id="LKET01000014">
    <property type="protein sequence ID" value="KPU46091.1"/>
    <property type="molecule type" value="Genomic_DNA"/>
</dbReference>
<dbReference type="InterPro" id="IPR020578">
    <property type="entry name" value="Aminotrans_V_PyrdxlP_BS"/>
</dbReference>
<dbReference type="InterPro" id="IPR015424">
    <property type="entry name" value="PyrdxlP-dep_Trfase"/>
</dbReference>
<dbReference type="InterPro" id="IPR015421">
    <property type="entry name" value="PyrdxlP-dep_Trfase_major"/>
</dbReference>
<organism evidence="7 8">
    <name type="scientific">Oxobacter pfennigii</name>
    <dbReference type="NCBI Taxonomy" id="36849"/>
    <lineage>
        <taxon>Bacteria</taxon>
        <taxon>Bacillati</taxon>
        <taxon>Bacillota</taxon>
        <taxon>Clostridia</taxon>
        <taxon>Eubacteriales</taxon>
        <taxon>Clostridiaceae</taxon>
        <taxon>Oxobacter</taxon>
    </lineage>
</organism>
<keyword evidence="8" id="KW-1185">Reference proteome</keyword>
<dbReference type="STRING" id="36849.OXPF_02010"/>
<keyword evidence="7" id="KW-0808">Transferase</keyword>
<comment type="similarity">
    <text evidence="2">Belongs to the class-V pyridoxal-phosphate-dependent aminotransferase family. Csd subfamily.</text>
</comment>
<reference evidence="7 8" key="1">
    <citation type="submission" date="2015-09" db="EMBL/GenBank/DDBJ databases">
        <title>Genome sequence of Oxobacter pfennigii DSM 3222.</title>
        <authorList>
            <person name="Poehlein A."/>
            <person name="Bengelsdorf F.R."/>
            <person name="Schiel-Bengelsdorf B."/>
            <person name="Duerre P."/>
            <person name="Daniel R."/>
        </authorList>
    </citation>
    <scope>NUCLEOTIDE SEQUENCE [LARGE SCALE GENOMIC DNA]</scope>
    <source>
        <strain evidence="7 8">DSM 3222</strain>
    </source>
</reference>
<dbReference type="GO" id="GO:0031071">
    <property type="term" value="F:cysteine desulfurase activity"/>
    <property type="evidence" value="ECO:0007669"/>
    <property type="project" value="UniProtKB-EC"/>
</dbReference>
<dbReference type="Gene3D" id="3.40.640.10">
    <property type="entry name" value="Type I PLP-dependent aspartate aminotransferase-like (Major domain)"/>
    <property type="match status" value="1"/>
</dbReference>
<evidence type="ECO:0000256" key="1">
    <source>
        <dbReference type="ARBA" id="ARBA00001933"/>
    </source>
</evidence>
<dbReference type="SUPFAM" id="SSF53383">
    <property type="entry name" value="PLP-dependent transferases"/>
    <property type="match status" value="1"/>
</dbReference>
<dbReference type="InterPro" id="IPR015422">
    <property type="entry name" value="PyrdxlP-dep_Trfase_small"/>
</dbReference>
<feature type="domain" description="Aminotransferase class V" evidence="6">
    <location>
        <begin position="32"/>
        <end position="421"/>
    </location>
</feature>
<proteinExistence type="inferred from homology"/>
<comment type="caution">
    <text evidence="7">The sequence shown here is derived from an EMBL/GenBank/DDBJ whole genome shotgun (WGS) entry which is preliminary data.</text>
</comment>
<dbReference type="Gene3D" id="3.90.1150.10">
    <property type="entry name" value="Aspartate Aminotransferase, domain 1"/>
    <property type="match status" value="1"/>
</dbReference>
<dbReference type="PANTHER" id="PTHR43586">
    <property type="entry name" value="CYSTEINE DESULFURASE"/>
    <property type="match status" value="1"/>
</dbReference>
<dbReference type="PANTHER" id="PTHR43586:SF8">
    <property type="entry name" value="CYSTEINE DESULFURASE 1, CHLOROPLASTIC"/>
    <property type="match status" value="1"/>
</dbReference>
<dbReference type="EC" id="2.8.1.7" evidence="7"/>
<evidence type="ECO:0000313" key="7">
    <source>
        <dbReference type="EMBL" id="KPU46091.1"/>
    </source>
</evidence>
<protein>
    <submittedName>
        <fullName evidence="7">Cysteine desulfurase SufS</fullName>
        <ecNumber evidence="7">2.8.1.7</ecNumber>
    </submittedName>
</protein>
<dbReference type="OrthoDB" id="9804366at2"/>
<dbReference type="Pfam" id="PF00266">
    <property type="entry name" value="Aminotran_5"/>
    <property type="match status" value="1"/>
</dbReference>
<dbReference type="AlphaFoldDB" id="A0A0P8WBR7"/>
<accession>A0A0P8WBR7</accession>
<evidence type="ECO:0000256" key="4">
    <source>
        <dbReference type="ARBA" id="ARBA00050776"/>
    </source>
</evidence>
<keyword evidence="3" id="KW-0663">Pyridoxal phosphate</keyword>
<dbReference type="PATRIC" id="fig|36849.3.peg.222"/>
<dbReference type="Proteomes" id="UP000050326">
    <property type="component" value="Unassembled WGS sequence"/>
</dbReference>
<evidence type="ECO:0000259" key="6">
    <source>
        <dbReference type="Pfam" id="PF00266"/>
    </source>
</evidence>
<dbReference type="PROSITE" id="PS00595">
    <property type="entry name" value="AA_TRANSFER_CLASS_5"/>
    <property type="match status" value="1"/>
</dbReference>
<evidence type="ECO:0000256" key="5">
    <source>
        <dbReference type="RuleBase" id="RU004504"/>
    </source>
</evidence>
<sequence>MYFGNLDKGYRSLIMGADTKVPIENGRFVTAINFDNAATTPPFVSVINEVNKFAPWYSSVHRGSGYKSRLSSDLFESARLRVLNFVNADPEKYTAIFVKNTTEALNKLSYCFYNNHKDCVILSSYMEHHSNDLPWRDKFKVEYIDITEEGRLQVSDLEKRLIKHKGKVKLVTITGASNVTGYKNPIHEIAALSHKYGAQICVDGAQLIPHSSIDMMPHTPLENIDFLAFSAHKMYAPFGTGVLIGPKDMFERGDPDYKGGGTVKIVTKDFVIWDEAPYREEAGSPNIIGVVALLAAINTLEAVSMENIESYEQELTGYAAEKIRHIPDITVYGDSYSKDDKVGIISFNIKGLHHEIVAEALSREVGIAVRNGCFCAQPYIQKILNLTSGDIKNIIDNAYFPRPGMVRISFGLYNSFEEIDKAINALQWITAHRYRYTEKYASFRRSR</sequence>
<evidence type="ECO:0000256" key="2">
    <source>
        <dbReference type="ARBA" id="ARBA00010447"/>
    </source>
</evidence>
<comment type="cofactor">
    <cofactor evidence="1 5">
        <name>pyridoxal 5'-phosphate</name>
        <dbReference type="ChEBI" id="CHEBI:597326"/>
    </cofactor>
</comment>
<dbReference type="RefSeq" id="WP_054873356.1">
    <property type="nucleotide sequence ID" value="NZ_LKET01000014.1"/>
</dbReference>
<evidence type="ECO:0000313" key="8">
    <source>
        <dbReference type="Proteomes" id="UP000050326"/>
    </source>
</evidence>